<name>A0A6C0I4P0_9ZZZZ</name>
<protein>
    <recommendedName>
        <fullName evidence="2">Nucleotide-diphospho-sugar transferase domain-containing protein</fullName>
    </recommendedName>
</protein>
<organism evidence="1">
    <name type="scientific">viral metagenome</name>
    <dbReference type="NCBI Taxonomy" id="1070528"/>
    <lineage>
        <taxon>unclassified sequences</taxon>
        <taxon>metagenomes</taxon>
        <taxon>organismal metagenomes</taxon>
    </lineage>
</organism>
<accession>A0A6C0I4P0</accession>
<dbReference type="InterPro" id="IPR029044">
    <property type="entry name" value="Nucleotide-diphossugar_trans"/>
</dbReference>
<dbReference type="EMBL" id="MN740101">
    <property type="protein sequence ID" value="QHT87759.1"/>
    <property type="molecule type" value="Genomic_DNA"/>
</dbReference>
<evidence type="ECO:0008006" key="2">
    <source>
        <dbReference type="Google" id="ProtNLM"/>
    </source>
</evidence>
<dbReference type="Gene3D" id="3.90.550.40">
    <property type="match status" value="1"/>
</dbReference>
<evidence type="ECO:0000313" key="1">
    <source>
        <dbReference type="EMBL" id="QHT87759.1"/>
    </source>
</evidence>
<proteinExistence type="predicted"/>
<reference evidence="1" key="1">
    <citation type="journal article" date="2020" name="Nature">
        <title>Giant virus diversity and host interactions through global metagenomics.</title>
        <authorList>
            <person name="Schulz F."/>
            <person name="Roux S."/>
            <person name="Paez-Espino D."/>
            <person name="Jungbluth S."/>
            <person name="Walsh D.A."/>
            <person name="Denef V.J."/>
            <person name="McMahon K.D."/>
            <person name="Konstantinidis K.T."/>
            <person name="Eloe-Fadrosh E.A."/>
            <person name="Kyrpides N.C."/>
            <person name="Woyke T."/>
        </authorList>
    </citation>
    <scope>NUCLEOTIDE SEQUENCE</scope>
    <source>
        <strain evidence="1">GVMAG-M-3300023184-191</strain>
    </source>
</reference>
<dbReference type="SUPFAM" id="SSF53448">
    <property type="entry name" value="Nucleotide-diphospho-sugar transferases"/>
    <property type="match status" value="1"/>
</dbReference>
<dbReference type="AlphaFoldDB" id="A0A6C0I4P0"/>
<sequence length="257" mass="29702">MTKKIFISTPCYDAMMTMQYTLSLLNLITFLQQHKIDFVIDFIGNESLIPRARNHSLGKFMKSDCSHLFFIDSDIEFQPNAFMDCFTFNKDVVCCGYPKKGYNWNRLMHSLMNEPGSQESIDSRGLDYAYNAKCDPKTGELVKMTGFLQVHHASTGFMLIKREILEKLQEKHTELEIITDKLSQTNESICGLFCCMIRNKCYLSEDYSFCERVNDIGGSVWISTNHNLNHVGKNVFRGDIKNRNFLGRTVAEKQLYQ</sequence>